<dbReference type="eggNOG" id="ENOG50330RH">
    <property type="taxonomic scope" value="Bacteria"/>
</dbReference>
<evidence type="ECO:0000313" key="3">
    <source>
        <dbReference type="Proteomes" id="UP000003240"/>
    </source>
</evidence>
<feature type="region of interest" description="Disordered" evidence="1">
    <location>
        <begin position="24"/>
        <end position="45"/>
    </location>
</feature>
<keyword evidence="3" id="KW-1185">Reference proteome</keyword>
<feature type="compositionally biased region" description="Basic and acidic residues" evidence="1">
    <location>
        <begin position="32"/>
        <end position="45"/>
    </location>
</feature>
<name>F7NGP9_9FIRM</name>
<dbReference type="OrthoDB" id="1629499at2"/>
<protein>
    <submittedName>
        <fullName evidence="2">Uncharacterized protein</fullName>
    </submittedName>
</protein>
<dbReference type="RefSeq" id="WP_004093875.1">
    <property type="nucleotide sequence ID" value="NZ_AFGF01000049.1"/>
</dbReference>
<dbReference type="Proteomes" id="UP000003240">
    <property type="component" value="Unassembled WGS sequence"/>
</dbReference>
<reference evidence="2 3" key="1">
    <citation type="journal article" date="2011" name="EMBO J.">
        <title>Structural diversity of bacterial flagellar motors.</title>
        <authorList>
            <person name="Chen S."/>
            <person name="Beeby M."/>
            <person name="Murphy G.E."/>
            <person name="Leadbetter J.R."/>
            <person name="Hendrixson D.R."/>
            <person name="Briegel A."/>
            <person name="Li Z."/>
            <person name="Shi J."/>
            <person name="Tocheva E.I."/>
            <person name="Muller A."/>
            <person name="Dobro M.J."/>
            <person name="Jensen G.J."/>
        </authorList>
    </citation>
    <scope>NUCLEOTIDE SEQUENCE [LARGE SCALE GENOMIC DNA]</scope>
    <source>
        <strain evidence="2 3">DSM 6540</strain>
    </source>
</reference>
<proteinExistence type="predicted"/>
<sequence length="108" mass="12504">MPKIPKNLSDQEMVKHFKEKITFETGLAQDSPEDKKSVQAKSKEKESFFTPELQEKVSKHLLEIKVQLFQEGIVDYDLKVSRDGRQVLISAVPKPVKQQPDRNAQRNR</sequence>
<evidence type="ECO:0000256" key="1">
    <source>
        <dbReference type="SAM" id="MobiDB-lite"/>
    </source>
</evidence>
<gene>
    <name evidence="2" type="ORF">ALO_06185</name>
</gene>
<dbReference type="EMBL" id="AFGF01000049">
    <property type="protein sequence ID" value="EGO64853.1"/>
    <property type="molecule type" value="Genomic_DNA"/>
</dbReference>
<accession>F7NGP9</accession>
<evidence type="ECO:0000313" key="2">
    <source>
        <dbReference type="EMBL" id="EGO64853.1"/>
    </source>
</evidence>
<dbReference type="AlphaFoldDB" id="F7NGP9"/>
<organism evidence="2 3">
    <name type="scientific">Acetonema longum DSM 6540</name>
    <dbReference type="NCBI Taxonomy" id="1009370"/>
    <lineage>
        <taxon>Bacteria</taxon>
        <taxon>Bacillati</taxon>
        <taxon>Bacillota</taxon>
        <taxon>Negativicutes</taxon>
        <taxon>Acetonemataceae</taxon>
        <taxon>Acetonema</taxon>
    </lineage>
</organism>
<comment type="caution">
    <text evidence="2">The sequence shown here is derived from an EMBL/GenBank/DDBJ whole genome shotgun (WGS) entry which is preliminary data.</text>
</comment>